<proteinExistence type="predicted"/>
<dbReference type="Gene3D" id="3.40.50.720">
    <property type="entry name" value="NAD(P)-binding Rossmann-like Domain"/>
    <property type="match status" value="1"/>
</dbReference>
<dbReference type="SUPFAM" id="SSF51735">
    <property type="entry name" value="NAD(P)-binding Rossmann-fold domains"/>
    <property type="match status" value="1"/>
</dbReference>
<feature type="domain" description="NAD-dependent epimerase/dehydratase" evidence="1">
    <location>
        <begin position="3"/>
        <end position="220"/>
    </location>
</feature>
<evidence type="ECO:0000313" key="3">
    <source>
        <dbReference type="Proteomes" id="UP000636891"/>
    </source>
</evidence>
<evidence type="ECO:0000313" key="2">
    <source>
        <dbReference type="EMBL" id="MBC5617702.1"/>
    </source>
</evidence>
<dbReference type="Proteomes" id="UP000636891">
    <property type="component" value="Unassembled WGS sequence"/>
</dbReference>
<comment type="caution">
    <text evidence="2">The sequence shown here is derived from an EMBL/GenBank/DDBJ whole genome shotgun (WGS) entry which is preliminary data.</text>
</comment>
<dbReference type="RefSeq" id="WP_101574001.1">
    <property type="nucleotide sequence ID" value="NZ_JACOOK010000008.1"/>
</dbReference>
<dbReference type="Pfam" id="PF01370">
    <property type="entry name" value="Epimerase"/>
    <property type="match status" value="1"/>
</dbReference>
<dbReference type="PANTHER" id="PTHR43245">
    <property type="entry name" value="BIFUNCTIONAL POLYMYXIN RESISTANCE PROTEIN ARNA"/>
    <property type="match status" value="1"/>
</dbReference>
<reference evidence="2 3" key="1">
    <citation type="submission" date="2020-08" db="EMBL/GenBank/DDBJ databases">
        <title>Genome public.</title>
        <authorList>
            <person name="Liu C."/>
            <person name="Sun Q."/>
        </authorList>
    </citation>
    <scope>NUCLEOTIDE SEQUENCE [LARGE SCALE GENOMIC DNA]</scope>
    <source>
        <strain evidence="2 3">New-7</strain>
    </source>
</reference>
<name>A0ABR7CPV6_9BACT</name>
<sequence length="369" mass="42044">MRILIMGGTGAMGSHLVGILAADPANELTVTTRKEFPSVENGCIRYVRGNAHDIGFVRSLVPVGAKWDCIVDFMVYTPDEFRERVDFLLSVCKQYVFLSSARVYAGSNEPIVETSPRLLDTVNDEVYLRTDEYALAKAREENLLSQSGKTNWVIVRPYITYSEIRLQLGVLEKEQWLYRAMNGRKIVFPKDIAEKMTTLTYGYDVACGIAAVAGKPAANGRAFHVTAAEAIRWSDVLGIYLDVLETHLGTRPGVVMPDAAPNLKNPETQYQVRYDRWYDRKFDNTQIDRFCDTAGFTKPADGLRFCLERFVRNPRFAQIVWTAEARCDRITGERTPLREIPSVKFRLAYLAARYMPRNLFELIRKLIKR</sequence>
<dbReference type="InterPro" id="IPR050177">
    <property type="entry name" value="Lipid_A_modif_metabolic_enz"/>
</dbReference>
<dbReference type="InterPro" id="IPR036291">
    <property type="entry name" value="NAD(P)-bd_dom_sf"/>
</dbReference>
<keyword evidence="3" id="KW-1185">Reference proteome</keyword>
<dbReference type="InterPro" id="IPR001509">
    <property type="entry name" value="Epimerase_deHydtase"/>
</dbReference>
<organism evidence="2 3">
    <name type="scientific">Alistipes hominis</name>
    <dbReference type="NCBI Taxonomy" id="2763015"/>
    <lineage>
        <taxon>Bacteria</taxon>
        <taxon>Pseudomonadati</taxon>
        <taxon>Bacteroidota</taxon>
        <taxon>Bacteroidia</taxon>
        <taxon>Bacteroidales</taxon>
        <taxon>Rikenellaceae</taxon>
        <taxon>Alistipes</taxon>
    </lineage>
</organism>
<gene>
    <name evidence="2" type="ORF">H8S08_11870</name>
</gene>
<evidence type="ECO:0000259" key="1">
    <source>
        <dbReference type="Pfam" id="PF01370"/>
    </source>
</evidence>
<dbReference type="EMBL" id="JACOOK010000008">
    <property type="protein sequence ID" value="MBC5617702.1"/>
    <property type="molecule type" value="Genomic_DNA"/>
</dbReference>
<protein>
    <submittedName>
        <fullName evidence="2">Epimerase</fullName>
    </submittedName>
</protein>
<accession>A0ABR7CPV6</accession>